<reference evidence="10 11" key="1">
    <citation type="submission" date="2017-09" db="EMBL/GenBank/DDBJ databases">
        <title>Arcobacter canalis sp. nov., a new species isolated from a water canal contaminated with urban sewage.</title>
        <authorList>
            <person name="Perez-Cataluna A."/>
            <person name="Salas-Masso N."/>
            <person name="Figueras M.J."/>
        </authorList>
    </citation>
    <scope>NUCLEOTIDE SEQUENCE [LARGE SCALE GENOMIC DNA]</scope>
    <source>
        <strain evidence="10 11">F98-3</strain>
    </source>
</reference>
<dbReference type="EMBL" id="CP032098">
    <property type="protein sequence ID" value="AXX93058.1"/>
    <property type="molecule type" value="Genomic_DNA"/>
</dbReference>
<evidence type="ECO:0000313" key="12">
    <source>
        <dbReference type="Proteomes" id="UP000262712"/>
    </source>
</evidence>
<dbReference type="PRINTS" id="PR00163">
    <property type="entry name" value="RUBREDOXIN"/>
</dbReference>
<keyword evidence="5 6" id="KW-0408">Iron</keyword>
<dbReference type="PROSITE" id="PS00202">
    <property type="entry name" value="RUBREDOXIN"/>
    <property type="match status" value="1"/>
</dbReference>
<dbReference type="InterPro" id="IPR024934">
    <property type="entry name" value="Rubredoxin-like_dom"/>
</dbReference>
<reference evidence="9 12" key="2">
    <citation type="submission" date="2018-08" db="EMBL/GenBank/DDBJ databases">
        <title>Complete genome of the Arcobacter molluscorum type strain LMG 25693.</title>
        <authorList>
            <person name="Miller W.G."/>
            <person name="Yee E."/>
            <person name="Bono J.L."/>
        </authorList>
    </citation>
    <scope>NUCLEOTIDE SEQUENCE [LARGE SCALE GENOMIC DNA]</scope>
    <source>
        <strain evidence="9 12">CECT 7696</strain>
    </source>
</reference>
<sequence length="55" mass="6294">MQKYICVVCDYIYDPAVGDSDGEIEPGTPFEEIPEDWQCPDCGVTKEDFEPFNEE</sequence>
<dbReference type="PANTHER" id="PTHR47627">
    <property type="entry name" value="RUBREDOXIN"/>
    <property type="match status" value="1"/>
</dbReference>
<dbReference type="Pfam" id="PF00301">
    <property type="entry name" value="Rubredoxin"/>
    <property type="match status" value="1"/>
</dbReference>
<keyword evidence="4 6" id="KW-0249">Electron transport</keyword>
<name>A0A2G1DEE2_9BACT</name>
<dbReference type="SUPFAM" id="SSF57802">
    <property type="entry name" value="Rubredoxin-like"/>
    <property type="match status" value="1"/>
</dbReference>
<dbReference type="GO" id="GO:0009055">
    <property type="term" value="F:electron transfer activity"/>
    <property type="evidence" value="ECO:0007669"/>
    <property type="project" value="InterPro"/>
</dbReference>
<dbReference type="PANTHER" id="PTHR47627:SF1">
    <property type="entry name" value="RUBREDOXIN-1-RELATED"/>
    <property type="match status" value="1"/>
</dbReference>
<dbReference type="InterPro" id="IPR024935">
    <property type="entry name" value="Rubredoxin_dom"/>
</dbReference>
<evidence type="ECO:0000313" key="10">
    <source>
        <dbReference type="EMBL" id="PHO16865.1"/>
    </source>
</evidence>
<gene>
    <name evidence="9" type="ORF">AMOL_2104</name>
    <name evidence="10" type="ORF">CPU12_13415</name>
</gene>
<evidence type="ECO:0000256" key="3">
    <source>
        <dbReference type="ARBA" id="ARBA00022723"/>
    </source>
</evidence>
<dbReference type="PIRSF" id="PIRSF000071">
    <property type="entry name" value="Rubredoxin"/>
    <property type="match status" value="1"/>
</dbReference>
<feature type="binding site" evidence="7">
    <location>
        <position position="6"/>
    </location>
    <ligand>
        <name>Fe cation</name>
        <dbReference type="ChEBI" id="CHEBI:24875"/>
    </ligand>
</feature>
<comment type="similarity">
    <text evidence="1 6">Belongs to the rubredoxin family.</text>
</comment>
<dbReference type="GO" id="GO:0005506">
    <property type="term" value="F:iron ion binding"/>
    <property type="evidence" value="ECO:0007669"/>
    <property type="project" value="InterPro"/>
</dbReference>
<dbReference type="Gene3D" id="2.20.28.10">
    <property type="match status" value="1"/>
</dbReference>
<comment type="cofactor">
    <cofactor evidence="6 7">
        <name>Fe(3+)</name>
        <dbReference type="ChEBI" id="CHEBI:29034"/>
    </cofactor>
    <text evidence="6 7">Binds 1 Fe(3+) ion per subunit.</text>
</comment>
<feature type="binding site" evidence="7">
    <location>
        <position position="9"/>
    </location>
    <ligand>
        <name>Fe cation</name>
        <dbReference type="ChEBI" id="CHEBI:24875"/>
    </ligand>
</feature>
<evidence type="ECO:0000256" key="5">
    <source>
        <dbReference type="ARBA" id="ARBA00023004"/>
    </source>
</evidence>
<dbReference type="EMBL" id="NXFY01000032">
    <property type="protein sequence ID" value="PHO16865.1"/>
    <property type="molecule type" value="Genomic_DNA"/>
</dbReference>
<feature type="binding site" evidence="7">
    <location>
        <position position="42"/>
    </location>
    <ligand>
        <name>Fe cation</name>
        <dbReference type="ChEBI" id="CHEBI:24875"/>
    </ligand>
</feature>
<feature type="binding site" evidence="7">
    <location>
        <position position="39"/>
    </location>
    <ligand>
        <name>Fe cation</name>
        <dbReference type="ChEBI" id="CHEBI:24875"/>
    </ligand>
</feature>
<dbReference type="PROSITE" id="PS50903">
    <property type="entry name" value="RUBREDOXIN_LIKE"/>
    <property type="match status" value="1"/>
</dbReference>
<evidence type="ECO:0000313" key="11">
    <source>
        <dbReference type="Proteomes" id="UP000221222"/>
    </source>
</evidence>
<dbReference type="InterPro" id="IPR050526">
    <property type="entry name" value="Rubredoxin_ET"/>
</dbReference>
<dbReference type="Proteomes" id="UP000221222">
    <property type="component" value="Unassembled WGS sequence"/>
</dbReference>
<dbReference type="NCBIfam" id="NF045768">
    <property type="entry name" value="RubredRD"/>
    <property type="match status" value="1"/>
</dbReference>
<keyword evidence="3 6" id="KW-0479">Metal-binding</keyword>
<dbReference type="AlphaFoldDB" id="A0A2G1DEE2"/>
<evidence type="ECO:0000256" key="4">
    <source>
        <dbReference type="ARBA" id="ARBA00022982"/>
    </source>
</evidence>
<accession>A0A2G1DEE2</accession>
<feature type="domain" description="Rubredoxin-like" evidence="8">
    <location>
        <begin position="1"/>
        <end position="52"/>
    </location>
</feature>
<proteinExistence type="inferred from homology"/>
<dbReference type="InterPro" id="IPR024922">
    <property type="entry name" value="Rubredoxin"/>
</dbReference>
<evidence type="ECO:0000313" key="9">
    <source>
        <dbReference type="EMBL" id="AXX93058.1"/>
    </source>
</evidence>
<dbReference type="FunFam" id="2.20.28.10:FF:000001">
    <property type="entry name" value="Rubredoxin"/>
    <property type="match status" value="1"/>
</dbReference>
<evidence type="ECO:0000259" key="8">
    <source>
        <dbReference type="PROSITE" id="PS50903"/>
    </source>
</evidence>
<dbReference type="GO" id="GO:0043448">
    <property type="term" value="P:alkane catabolic process"/>
    <property type="evidence" value="ECO:0007669"/>
    <property type="project" value="TreeGrafter"/>
</dbReference>
<dbReference type="InterPro" id="IPR018527">
    <property type="entry name" value="Rubredoxin_Fe_BS"/>
</dbReference>
<keyword evidence="11" id="KW-1185">Reference proteome</keyword>
<evidence type="ECO:0000256" key="1">
    <source>
        <dbReference type="ARBA" id="ARBA00005337"/>
    </source>
</evidence>
<keyword evidence="2 6" id="KW-0813">Transport</keyword>
<protein>
    <recommendedName>
        <fullName evidence="6">Rubredoxin</fullName>
    </recommendedName>
</protein>
<evidence type="ECO:0000256" key="7">
    <source>
        <dbReference type="PIRSR" id="PIRSR000071-1"/>
    </source>
</evidence>
<dbReference type="Proteomes" id="UP000262712">
    <property type="component" value="Chromosome"/>
</dbReference>
<dbReference type="CDD" id="cd00730">
    <property type="entry name" value="rubredoxin"/>
    <property type="match status" value="1"/>
</dbReference>
<evidence type="ECO:0000256" key="2">
    <source>
        <dbReference type="ARBA" id="ARBA00022448"/>
    </source>
</evidence>
<dbReference type="RefSeq" id="WP_099343624.1">
    <property type="nucleotide sequence ID" value="NZ_CP032098.1"/>
</dbReference>
<dbReference type="KEGG" id="amol:AMOL_2104"/>
<organism evidence="10 11">
    <name type="scientific">Malaciobacter molluscorum LMG 25693</name>
    <dbReference type="NCBI Taxonomy" id="870501"/>
    <lineage>
        <taxon>Bacteria</taxon>
        <taxon>Pseudomonadati</taxon>
        <taxon>Campylobacterota</taxon>
        <taxon>Epsilonproteobacteria</taxon>
        <taxon>Campylobacterales</taxon>
        <taxon>Arcobacteraceae</taxon>
        <taxon>Malaciobacter</taxon>
    </lineage>
</organism>
<evidence type="ECO:0000256" key="6">
    <source>
        <dbReference type="PIRNR" id="PIRNR000071"/>
    </source>
</evidence>